<name>A0A183S7R2_SCHSO</name>
<dbReference type="Proteomes" id="UP000275846">
    <property type="component" value="Unassembled WGS sequence"/>
</dbReference>
<dbReference type="WBParaSite" id="SSLN_0000027301-mRNA-1">
    <property type="protein sequence ID" value="SSLN_0000027301-mRNA-1"/>
    <property type="gene ID" value="SSLN_0000027301"/>
</dbReference>
<evidence type="ECO:0000313" key="3">
    <source>
        <dbReference type="Proteomes" id="UP000275846"/>
    </source>
</evidence>
<feature type="compositionally biased region" description="Polar residues" evidence="1">
    <location>
        <begin position="337"/>
        <end position="354"/>
    </location>
</feature>
<dbReference type="OrthoDB" id="202825at2759"/>
<sequence length="584" mass="64267">MIRKAEEIQRYADLNEMKNFFKAIKAIYGPCFKVTASLLSSDGTTLLTKKSQILKRWAEHFRSVPYCSSAISDAAIDRLPQVDTNNDLDLPPSLPNTIRAVQQISSGKAPGFDTIPSEVYKPQLLAELTTLFQEMWRQGQVPQDFKDATIVHFYNRKGNRQLCDNHRSISNDGACFTPEVDKGPAHSKSEIGLTFKEVKSSELEPLNLPTIDEMDKTFQSTSPDSACRSEHSFRDLPDNVNGETQEFGEQADREPIIEAADVTAEKEEGDVDDDAGGDIRSCELSNESDLDLSTIDEGTDDAEHSGHSQASYISPLSTKKSTPRPCFLKDASAANDGVQTQPTASRISTSSTEPESVHLSSKHRLFVAPSPELAMTVRPSEPSTPLRQPCSPSQKTPRVPVPRGPSVGTDSPARPEIPAVRILSAEGDNAPMLAVAPAPPATASPPTVKHKQRPLTSRKKAASGDGVPKNHPALISSLFPNVPPCVRFFDEHEKVESLPWEFRRLLHYRPSLMTPIIVRQVLSRSAFRASKRRFAGSLSVAPGRGRDRHRRGCQRQHLLLPPPPPPPPPPLRLSLSEPRYLCIV</sequence>
<evidence type="ECO:0000256" key="1">
    <source>
        <dbReference type="SAM" id="MobiDB-lite"/>
    </source>
</evidence>
<feature type="region of interest" description="Disordered" evidence="1">
    <location>
        <begin position="206"/>
        <end position="361"/>
    </location>
</feature>
<dbReference type="PANTHER" id="PTHR19446">
    <property type="entry name" value="REVERSE TRANSCRIPTASES"/>
    <property type="match status" value="1"/>
</dbReference>
<feature type="compositionally biased region" description="Polar residues" evidence="1">
    <location>
        <begin position="381"/>
        <end position="396"/>
    </location>
</feature>
<dbReference type="EMBL" id="UYSU01000155">
    <property type="protein sequence ID" value="VDL85328.1"/>
    <property type="molecule type" value="Genomic_DNA"/>
</dbReference>
<proteinExistence type="predicted"/>
<keyword evidence="3" id="KW-1185">Reference proteome</keyword>
<feature type="compositionally biased region" description="Basic residues" evidence="1">
    <location>
        <begin position="448"/>
        <end position="461"/>
    </location>
</feature>
<feature type="compositionally biased region" description="Basic and acidic residues" evidence="1">
    <location>
        <begin position="227"/>
        <end position="237"/>
    </location>
</feature>
<gene>
    <name evidence="2" type="ORF">SSLN_LOCUS260</name>
</gene>
<reference evidence="4" key="1">
    <citation type="submission" date="2016-06" db="UniProtKB">
        <authorList>
            <consortium name="WormBaseParasite"/>
        </authorList>
    </citation>
    <scope>IDENTIFICATION</scope>
</reference>
<evidence type="ECO:0000313" key="4">
    <source>
        <dbReference type="WBParaSite" id="SSLN_0000027301-mRNA-1"/>
    </source>
</evidence>
<feature type="compositionally biased region" description="Polar residues" evidence="1">
    <location>
        <begin position="307"/>
        <end position="320"/>
    </location>
</feature>
<accession>A0A183S7R2</accession>
<evidence type="ECO:0000313" key="2">
    <source>
        <dbReference type="EMBL" id="VDL85328.1"/>
    </source>
</evidence>
<reference evidence="2 3" key="2">
    <citation type="submission" date="2018-11" db="EMBL/GenBank/DDBJ databases">
        <authorList>
            <consortium name="Pathogen Informatics"/>
        </authorList>
    </citation>
    <scope>NUCLEOTIDE SEQUENCE [LARGE SCALE GENOMIC DNA]</scope>
    <source>
        <strain evidence="2 3">NST_G2</strain>
    </source>
</reference>
<protein>
    <submittedName>
        <fullName evidence="2 4">Uncharacterized protein</fullName>
    </submittedName>
</protein>
<organism evidence="4">
    <name type="scientific">Schistocephalus solidus</name>
    <name type="common">Tapeworm</name>
    <dbReference type="NCBI Taxonomy" id="70667"/>
    <lineage>
        <taxon>Eukaryota</taxon>
        <taxon>Metazoa</taxon>
        <taxon>Spiralia</taxon>
        <taxon>Lophotrochozoa</taxon>
        <taxon>Platyhelminthes</taxon>
        <taxon>Cestoda</taxon>
        <taxon>Eucestoda</taxon>
        <taxon>Diphyllobothriidea</taxon>
        <taxon>Diphyllobothriidae</taxon>
        <taxon>Schistocephalus</taxon>
    </lineage>
</organism>
<feature type="compositionally biased region" description="Acidic residues" evidence="1">
    <location>
        <begin position="267"/>
        <end position="276"/>
    </location>
</feature>
<dbReference type="AlphaFoldDB" id="A0A183S7R2"/>
<feature type="region of interest" description="Disordered" evidence="1">
    <location>
        <begin position="438"/>
        <end position="468"/>
    </location>
</feature>
<feature type="region of interest" description="Disordered" evidence="1">
    <location>
        <begin position="375"/>
        <end position="414"/>
    </location>
</feature>